<name>A0ABW5KDZ3_9SPHI</name>
<feature type="signal peptide" evidence="1">
    <location>
        <begin position="1"/>
        <end position="22"/>
    </location>
</feature>
<keyword evidence="3" id="KW-1185">Reference proteome</keyword>
<evidence type="ECO:0000313" key="2">
    <source>
        <dbReference type="EMBL" id="MFD2546369.1"/>
    </source>
</evidence>
<dbReference type="Proteomes" id="UP001597545">
    <property type="component" value="Unassembled WGS sequence"/>
</dbReference>
<dbReference type="InterPro" id="IPR012341">
    <property type="entry name" value="6hp_glycosidase-like_sf"/>
</dbReference>
<dbReference type="Gene3D" id="1.50.10.10">
    <property type="match status" value="1"/>
</dbReference>
<evidence type="ECO:0008006" key="4">
    <source>
        <dbReference type="Google" id="ProtNLM"/>
    </source>
</evidence>
<feature type="chain" id="PRO_5047030774" description="Glycosyl hydrolase 36 catalytic domain-containing protein" evidence="1">
    <location>
        <begin position="23"/>
        <end position="435"/>
    </location>
</feature>
<reference evidence="3" key="1">
    <citation type="journal article" date="2019" name="Int. J. Syst. Evol. Microbiol.">
        <title>The Global Catalogue of Microorganisms (GCM) 10K type strain sequencing project: providing services to taxonomists for standard genome sequencing and annotation.</title>
        <authorList>
            <consortium name="The Broad Institute Genomics Platform"/>
            <consortium name="The Broad Institute Genome Sequencing Center for Infectious Disease"/>
            <person name="Wu L."/>
            <person name="Ma J."/>
        </authorList>
    </citation>
    <scope>NUCLEOTIDE SEQUENCE [LARGE SCALE GENOMIC DNA]</scope>
    <source>
        <strain evidence="3">KCTC 42662</strain>
    </source>
</reference>
<accession>A0ABW5KDZ3</accession>
<comment type="caution">
    <text evidence="2">The sequence shown here is derived from an EMBL/GenBank/DDBJ whole genome shotgun (WGS) entry which is preliminary data.</text>
</comment>
<keyword evidence="1" id="KW-0732">Signal</keyword>
<protein>
    <recommendedName>
        <fullName evidence="4">Glycosyl hydrolase 36 catalytic domain-containing protein</fullName>
    </recommendedName>
</protein>
<evidence type="ECO:0000313" key="3">
    <source>
        <dbReference type="Proteomes" id="UP001597545"/>
    </source>
</evidence>
<dbReference type="EMBL" id="JBHULR010000001">
    <property type="protein sequence ID" value="MFD2546369.1"/>
    <property type="molecule type" value="Genomic_DNA"/>
</dbReference>
<proteinExistence type="predicted"/>
<evidence type="ECO:0000256" key="1">
    <source>
        <dbReference type="SAM" id="SignalP"/>
    </source>
</evidence>
<dbReference type="SUPFAM" id="SSF48208">
    <property type="entry name" value="Six-hairpin glycosidases"/>
    <property type="match status" value="1"/>
</dbReference>
<organism evidence="2 3">
    <name type="scientific">Sphingobacterium suaedae</name>
    <dbReference type="NCBI Taxonomy" id="1686402"/>
    <lineage>
        <taxon>Bacteria</taxon>
        <taxon>Pseudomonadati</taxon>
        <taxon>Bacteroidota</taxon>
        <taxon>Sphingobacteriia</taxon>
        <taxon>Sphingobacteriales</taxon>
        <taxon>Sphingobacteriaceae</taxon>
        <taxon>Sphingobacterium</taxon>
    </lineage>
</organism>
<gene>
    <name evidence="2" type="ORF">ACFSR5_01785</name>
</gene>
<dbReference type="InterPro" id="IPR008928">
    <property type="entry name" value="6-hairpin_glycosidase_sf"/>
</dbReference>
<sequence>MMRKRHYAIVCGIAGLLTLAQAQPQIDPELRVKIRTNDKFAQVMQMAETLVRTGFTAGDGYGEVWIRDLNSFIELSTQVNGHEKIRETLLLFFKFQEANGDIPDGYIPASQAGAGYAYRSSALAPGYVAHKNTVETDQETSLVQAVSKYILATGDRTFLQQDVGGKTIDERMHDALQYLLDFRFNNEYGLLWGATTVDWGDVQPEHAWGVELDSSSHPAIDIYDNAMFVIAINNYLELTKNTKRVAYWTTIKKQITANTRKHLWDAHRKKYKPHIYLDKGSPFPNTFDEDEIYYHGGTFTAIEAGFLTRDEIRQAYRDMQENVRKAGAPSIGLTVYPPYPNGTFQNKGLSEYSYQNGGDWTWFGARMVQQLIQHGMYAEAYESIQPMVDLVVRHQGFYEWWTIDGQPAGSSSFRGAAGVLWKSIRMFQDTLTATP</sequence>
<dbReference type="RefSeq" id="WP_380900088.1">
    <property type="nucleotide sequence ID" value="NZ_JBHUEG010000002.1"/>
</dbReference>